<dbReference type="Proteomes" id="UP000046090">
    <property type="component" value="Unassembled WGS sequence"/>
</dbReference>
<gene>
    <name evidence="1" type="ORF">HHE01_05540</name>
</gene>
<dbReference type="RefSeq" id="WP_015107174.1">
    <property type="nucleotide sequence ID" value="NZ_AP026684.1"/>
</dbReference>
<keyword evidence="2" id="KW-1185">Reference proteome</keyword>
<accession>A0A0K2XDW9</accession>
<dbReference type="GeneID" id="76197827"/>
<reference evidence="2" key="1">
    <citation type="submission" date="2014-12" db="EMBL/GenBank/DDBJ databases">
        <authorList>
            <person name="Smet A."/>
        </authorList>
    </citation>
    <scope>NUCLEOTIDE SEQUENCE [LARGE SCALE GENOMIC DNA]</scope>
</reference>
<proteinExistence type="predicted"/>
<name>A0A0K2XDW9_HELHE</name>
<evidence type="ECO:0000313" key="2">
    <source>
        <dbReference type="Proteomes" id="UP000046090"/>
    </source>
</evidence>
<dbReference type="EMBL" id="CDMK01000002">
    <property type="protein sequence ID" value="CRI34753.1"/>
    <property type="molecule type" value="Genomic_DNA"/>
</dbReference>
<dbReference type="AlphaFoldDB" id="A0A0K2XDW9"/>
<protein>
    <submittedName>
        <fullName evidence="1">Uncharacterized protein</fullName>
    </submittedName>
</protein>
<organism evidence="1 2">
    <name type="scientific">Helicobacter heilmannii</name>
    <dbReference type="NCBI Taxonomy" id="35817"/>
    <lineage>
        <taxon>Bacteria</taxon>
        <taxon>Pseudomonadati</taxon>
        <taxon>Campylobacterota</taxon>
        <taxon>Epsilonproteobacteria</taxon>
        <taxon>Campylobacterales</taxon>
        <taxon>Helicobacteraceae</taxon>
        <taxon>Helicobacter</taxon>
    </lineage>
</organism>
<evidence type="ECO:0000313" key="1">
    <source>
        <dbReference type="EMBL" id="CRI34753.1"/>
    </source>
</evidence>
<dbReference type="OrthoDB" id="9774451at2"/>
<sequence>MKKYSEILRILWESEDEWRMGFVLSNYNNSALIYINHALENLRLEGTLKKLSLRFFDKNAAP</sequence>
<dbReference type="STRING" id="1216962.BN341_14290"/>